<dbReference type="EMBL" id="JABSNO010000022">
    <property type="protein sequence ID" value="NRS93545.1"/>
    <property type="molecule type" value="Genomic_DNA"/>
</dbReference>
<protein>
    <submittedName>
        <fullName evidence="1">Uncharacterized protein</fullName>
    </submittedName>
</protein>
<accession>A0A8J8GAA6</accession>
<dbReference type="AlphaFoldDB" id="A0A8J8GAA6"/>
<evidence type="ECO:0000313" key="1">
    <source>
        <dbReference type="EMBL" id="NRS93545.1"/>
    </source>
</evidence>
<keyword evidence="2" id="KW-1185">Reference proteome</keyword>
<reference evidence="1" key="1">
    <citation type="submission" date="2020-05" db="EMBL/GenBank/DDBJ databases">
        <title>Genomic Encyclopedia of Type Strains, Phase IV (KMG-V): Genome sequencing to study the core and pangenomes of soil and plant-associated prokaryotes.</title>
        <authorList>
            <person name="Whitman W."/>
        </authorList>
    </citation>
    <scope>NUCLEOTIDE SEQUENCE</scope>
    <source>
        <strain evidence="1">16F</strain>
    </source>
</reference>
<sequence length="71" mass="8279">MIPLKTYVSQTVMHCPKSPCLMLFCKQNQFHAYFIIGTFNYLLIIENRASQTEDLTRLARTDLVELFGINH</sequence>
<comment type="caution">
    <text evidence="1">The sequence shown here is derived from an EMBL/GenBank/DDBJ whole genome shotgun (WGS) entry which is preliminary data.</text>
</comment>
<name>A0A8J8GAA6_9FLAO</name>
<organism evidence="1 2">
    <name type="scientific">Frigoriflavimonas asaccharolytica</name>
    <dbReference type="NCBI Taxonomy" id="2735899"/>
    <lineage>
        <taxon>Bacteria</taxon>
        <taxon>Pseudomonadati</taxon>
        <taxon>Bacteroidota</taxon>
        <taxon>Flavobacteriia</taxon>
        <taxon>Flavobacteriales</taxon>
        <taxon>Weeksellaceae</taxon>
        <taxon>Frigoriflavimonas</taxon>
    </lineage>
</organism>
<gene>
    <name evidence="1" type="ORF">HNQ03_002636</name>
</gene>
<dbReference type="Proteomes" id="UP000610746">
    <property type="component" value="Unassembled WGS sequence"/>
</dbReference>
<evidence type="ECO:0000313" key="2">
    <source>
        <dbReference type="Proteomes" id="UP000610746"/>
    </source>
</evidence>
<proteinExistence type="predicted"/>